<dbReference type="Proteomes" id="UP001175227">
    <property type="component" value="Unassembled WGS sequence"/>
</dbReference>
<evidence type="ECO:0000313" key="2">
    <source>
        <dbReference type="Proteomes" id="UP001175227"/>
    </source>
</evidence>
<reference evidence="1" key="1">
    <citation type="submission" date="2023-06" db="EMBL/GenBank/DDBJ databases">
        <authorList>
            <consortium name="Lawrence Berkeley National Laboratory"/>
            <person name="Ahrendt S."/>
            <person name="Sahu N."/>
            <person name="Indic B."/>
            <person name="Wong-Bajracharya J."/>
            <person name="Merenyi Z."/>
            <person name="Ke H.-M."/>
            <person name="Monk M."/>
            <person name="Kocsube S."/>
            <person name="Drula E."/>
            <person name="Lipzen A."/>
            <person name="Balint B."/>
            <person name="Henrissat B."/>
            <person name="Andreopoulos B."/>
            <person name="Martin F.M."/>
            <person name="Harder C.B."/>
            <person name="Rigling D."/>
            <person name="Ford K.L."/>
            <person name="Foster G.D."/>
            <person name="Pangilinan J."/>
            <person name="Papanicolaou A."/>
            <person name="Barry K."/>
            <person name="LaButti K."/>
            <person name="Viragh M."/>
            <person name="Koriabine M."/>
            <person name="Yan M."/>
            <person name="Riley R."/>
            <person name="Champramary S."/>
            <person name="Plett K.L."/>
            <person name="Tsai I.J."/>
            <person name="Slot J."/>
            <person name="Sipos G."/>
            <person name="Plett J."/>
            <person name="Nagy L.G."/>
            <person name="Grigoriev I.V."/>
        </authorList>
    </citation>
    <scope>NUCLEOTIDE SEQUENCE</scope>
    <source>
        <strain evidence="1">ICMP 16352</strain>
    </source>
</reference>
<keyword evidence="2" id="KW-1185">Reference proteome</keyword>
<dbReference type="AlphaFoldDB" id="A0AA39TYU4"/>
<dbReference type="EMBL" id="JAUEPR010000031">
    <property type="protein sequence ID" value="KAK0473772.1"/>
    <property type="molecule type" value="Genomic_DNA"/>
</dbReference>
<proteinExistence type="predicted"/>
<evidence type="ECO:0000313" key="1">
    <source>
        <dbReference type="EMBL" id="KAK0473772.1"/>
    </source>
</evidence>
<comment type="caution">
    <text evidence="1">The sequence shown here is derived from an EMBL/GenBank/DDBJ whole genome shotgun (WGS) entry which is preliminary data.</text>
</comment>
<gene>
    <name evidence="1" type="ORF">IW261DRAFT_1503363</name>
</gene>
<name>A0AA39TYU4_9AGAR</name>
<sequence length="251" mass="28705">MMGSFWEERRERSVLSDENGFGWRWRWRLDVWLGMLGKVFFAHHNAEQDLEHCHHFRRRDVLPVIFAKAFFSQHSPPLCFGSFAERFLETKTLDLPPVVSGEERIRLDGVECFAVRGRFGYVPGCMKVLPRCTNLFSLGGHRRRRGWGLNEWLPRVGVFNRRRVFGLLNLVLEGGYAVLGGRQPLEGNECGRLTRHDIGDVSRRTFCSLAPLLGASHLAASHAALSSIFVILRMKVVYLDVHSIVSTVWNG</sequence>
<accession>A0AA39TYU4</accession>
<protein>
    <submittedName>
        <fullName evidence="1">Uncharacterized protein</fullName>
    </submittedName>
</protein>
<organism evidence="1 2">
    <name type="scientific">Armillaria novae-zelandiae</name>
    <dbReference type="NCBI Taxonomy" id="153914"/>
    <lineage>
        <taxon>Eukaryota</taxon>
        <taxon>Fungi</taxon>
        <taxon>Dikarya</taxon>
        <taxon>Basidiomycota</taxon>
        <taxon>Agaricomycotina</taxon>
        <taxon>Agaricomycetes</taxon>
        <taxon>Agaricomycetidae</taxon>
        <taxon>Agaricales</taxon>
        <taxon>Marasmiineae</taxon>
        <taxon>Physalacriaceae</taxon>
        <taxon>Armillaria</taxon>
    </lineage>
</organism>